<dbReference type="OrthoDB" id="5351220at2759"/>
<dbReference type="EMBL" id="MU006811">
    <property type="protein sequence ID" value="KAF2635000.1"/>
    <property type="molecule type" value="Genomic_DNA"/>
</dbReference>
<dbReference type="Proteomes" id="UP000799753">
    <property type="component" value="Unassembled WGS sequence"/>
</dbReference>
<evidence type="ECO:0000313" key="2">
    <source>
        <dbReference type="Proteomes" id="UP000799753"/>
    </source>
</evidence>
<reference evidence="1" key="1">
    <citation type="journal article" date="2020" name="Stud. Mycol.">
        <title>101 Dothideomycetes genomes: a test case for predicting lifestyles and emergence of pathogens.</title>
        <authorList>
            <person name="Haridas S."/>
            <person name="Albert R."/>
            <person name="Binder M."/>
            <person name="Bloem J."/>
            <person name="Labutti K."/>
            <person name="Salamov A."/>
            <person name="Andreopoulos B."/>
            <person name="Baker S."/>
            <person name="Barry K."/>
            <person name="Bills G."/>
            <person name="Bluhm B."/>
            <person name="Cannon C."/>
            <person name="Castanera R."/>
            <person name="Culley D."/>
            <person name="Daum C."/>
            <person name="Ezra D."/>
            <person name="Gonzalez J."/>
            <person name="Henrissat B."/>
            <person name="Kuo A."/>
            <person name="Liang C."/>
            <person name="Lipzen A."/>
            <person name="Lutzoni F."/>
            <person name="Magnuson J."/>
            <person name="Mondo S."/>
            <person name="Nolan M."/>
            <person name="Ohm R."/>
            <person name="Pangilinan J."/>
            <person name="Park H.-J."/>
            <person name="Ramirez L."/>
            <person name="Alfaro M."/>
            <person name="Sun H."/>
            <person name="Tritt A."/>
            <person name="Yoshinaga Y."/>
            <person name="Zwiers L.-H."/>
            <person name="Turgeon B."/>
            <person name="Goodwin S."/>
            <person name="Spatafora J."/>
            <person name="Crous P."/>
            <person name="Grigoriev I."/>
        </authorList>
    </citation>
    <scope>NUCLEOTIDE SEQUENCE</scope>
    <source>
        <strain evidence="1">CBS 473.64</strain>
    </source>
</reference>
<protein>
    <submittedName>
        <fullName evidence="1">Uncharacterized protein</fullName>
    </submittedName>
</protein>
<evidence type="ECO:0000313" key="1">
    <source>
        <dbReference type="EMBL" id="KAF2635000.1"/>
    </source>
</evidence>
<gene>
    <name evidence="1" type="ORF">P280DRAFT_474099</name>
</gene>
<keyword evidence="2" id="KW-1185">Reference proteome</keyword>
<proteinExistence type="predicted"/>
<accession>A0A6A6RI98</accession>
<name>A0A6A6RI98_9PLEO</name>
<dbReference type="AlphaFoldDB" id="A0A6A6RI98"/>
<sequence>MDAPVLSATRDELHPANSARYYSIMDIDDRLPYRQGWPLLPVLPVMTSHQNIPKVLSPSSENLGNMHDVLKKHNIVVHTLEVKHRHNIGIPPSKSTLTLCVLTDENENAKWAPAIRSLRTYVLTQLPYLTLAIEFIDHRIFSGLFTHPIVAFETKLQKAESRKRKGVARMLDDCDVGWTSLEFFWRGMGKKKEDCWPCVLIGTEVPQWTGWWGKGGIVEAVENKMGGGWKAEISYRKVVKY</sequence>
<organism evidence="1 2">
    <name type="scientific">Massarina eburnea CBS 473.64</name>
    <dbReference type="NCBI Taxonomy" id="1395130"/>
    <lineage>
        <taxon>Eukaryota</taxon>
        <taxon>Fungi</taxon>
        <taxon>Dikarya</taxon>
        <taxon>Ascomycota</taxon>
        <taxon>Pezizomycotina</taxon>
        <taxon>Dothideomycetes</taxon>
        <taxon>Pleosporomycetidae</taxon>
        <taxon>Pleosporales</taxon>
        <taxon>Massarineae</taxon>
        <taxon>Massarinaceae</taxon>
        <taxon>Massarina</taxon>
    </lineage>
</organism>